<comment type="caution">
    <text evidence="1">The sequence shown here is derived from an EMBL/GenBank/DDBJ whole genome shotgun (WGS) entry which is preliminary data.</text>
</comment>
<evidence type="ECO:0000313" key="2">
    <source>
        <dbReference type="Proteomes" id="UP001497680"/>
    </source>
</evidence>
<protein>
    <submittedName>
        <fullName evidence="1">Uncharacterized protein</fullName>
    </submittedName>
</protein>
<dbReference type="Proteomes" id="UP001497680">
    <property type="component" value="Unassembled WGS sequence"/>
</dbReference>
<evidence type="ECO:0000313" key="1">
    <source>
        <dbReference type="EMBL" id="KAI6084071.1"/>
    </source>
</evidence>
<reference evidence="1 2" key="1">
    <citation type="journal article" date="2022" name="New Phytol.">
        <title>Ecological generalism drives hyperdiversity of secondary metabolite gene clusters in xylarialean endophytes.</title>
        <authorList>
            <person name="Franco M.E.E."/>
            <person name="Wisecaver J.H."/>
            <person name="Arnold A.E."/>
            <person name="Ju Y.M."/>
            <person name="Slot J.C."/>
            <person name="Ahrendt S."/>
            <person name="Moore L.P."/>
            <person name="Eastman K.E."/>
            <person name="Scott K."/>
            <person name="Konkel Z."/>
            <person name="Mondo S.J."/>
            <person name="Kuo A."/>
            <person name="Hayes R.D."/>
            <person name="Haridas S."/>
            <person name="Andreopoulos B."/>
            <person name="Riley R."/>
            <person name="LaButti K."/>
            <person name="Pangilinan J."/>
            <person name="Lipzen A."/>
            <person name="Amirebrahimi M."/>
            <person name="Yan J."/>
            <person name="Adam C."/>
            <person name="Keymanesh K."/>
            <person name="Ng V."/>
            <person name="Louie K."/>
            <person name="Northen T."/>
            <person name="Drula E."/>
            <person name="Henrissat B."/>
            <person name="Hsieh H.M."/>
            <person name="Youens-Clark K."/>
            <person name="Lutzoni F."/>
            <person name="Miadlikowska J."/>
            <person name="Eastwood D.C."/>
            <person name="Hamelin R.C."/>
            <person name="Grigoriev I.V."/>
            <person name="U'Ren J.M."/>
        </authorList>
    </citation>
    <scope>NUCLEOTIDE SEQUENCE [LARGE SCALE GENOMIC DNA]</scope>
    <source>
        <strain evidence="1 2">ER1909</strain>
    </source>
</reference>
<name>A0ACC0CUG5_9PEZI</name>
<accession>A0ACC0CUG5</accession>
<keyword evidence="2" id="KW-1185">Reference proteome</keyword>
<organism evidence="1 2">
    <name type="scientific">Hypoxylon rubiginosum</name>
    <dbReference type="NCBI Taxonomy" id="110542"/>
    <lineage>
        <taxon>Eukaryota</taxon>
        <taxon>Fungi</taxon>
        <taxon>Dikarya</taxon>
        <taxon>Ascomycota</taxon>
        <taxon>Pezizomycotina</taxon>
        <taxon>Sordariomycetes</taxon>
        <taxon>Xylariomycetidae</taxon>
        <taxon>Xylariales</taxon>
        <taxon>Hypoxylaceae</taxon>
        <taxon>Hypoxylon</taxon>
    </lineage>
</organism>
<proteinExistence type="predicted"/>
<dbReference type="EMBL" id="MU394342">
    <property type="protein sequence ID" value="KAI6084071.1"/>
    <property type="molecule type" value="Genomic_DNA"/>
</dbReference>
<sequence>MTTVWDAPGSNPPNPFTAPIQALFASSNHSSASAPAFDETAAHLVAILNTSPNAVNAIWQLWDAFFVAVITSSTPCSPFLTLLYALRAQPPARPSRAPSTLPKYTQADGKLHWAELPGFRSQWTDVHDSLEASRDWDGVRASGARGSGDKYYLRFCVFSAALLKATKGKGEVHPISVFYACRNVLESAGPKPDQPRAHRLSSAQVWALDVRVTAIWVRDGAEALWETNYEELREHWAMTLDCKTELWPREDGLTRERWRLWEERLQVLSMEEGSFDEETRAIATEAANMLNNILTR</sequence>
<gene>
    <name evidence="1" type="ORF">F4821DRAFT_262257</name>
</gene>